<accession>A0A0D8HIC7</accession>
<comment type="caution">
    <text evidence="3">The sequence shown here is derived from an EMBL/GenBank/DDBJ whole genome shotgun (WGS) entry which is preliminary data.</text>
</comment>
<dbReference type="GO" id="GO:0005829">
    <property type="term" value="C:cytosol"/>
    <property type="evidence" value="ECO:0007669"/>
    <property type="project" value="TreeGrafter"/>
</dbReference>
<dbReference type="GO" id="GO:0070967">
    <property type="term" value="F:coenzyme F420 binding"/>
    <property type="evidence" value="ECO:0007669"/>
    <property type="project" value="TreeGrafter"/>
</dbReference>
<reference evidence="3 4" key="1">
    <citation type="submission" date="2015-01" db="EMBL/GenBank/DDBJ databases">
        <title>Draft genome of the acidophilic iron oxidizer Acidithrix ferrooxidans strain Py-F3.</title>
        <authorList>
            <person name="Poehlein A."/>
            <person name="Eisen S."/>
            <person name="Schloemann M."/>
            <person name="Johnson B.D."/>
            <person name="Daniel R."/>
            <person name="Muehling M."/>
        </authorList>
    </citation>
    <scope>NUCLEOTIDE SEQUENCE [LARGE SCALE GENOMIC DNA]</scope>
    <source>
        <strain evidence="3 4">Py-F3</strain>
    </source>
</reference>
<evidence type="ECO:0000259" key="2">
    <source>
        <dbReference type="Pfam" id="PF01243"/>
    </source>
</evidence>
<organism evidence="3 4">
    <name type="scientific">Acidithrix ferrooxidans</name>
    <dbReference type="NCBI Taxonomy" id="1280514"/>
    <lineage>
        <taxon>Bacteria</taxon>
        <taxon>Bacillati</taxon>
        <taxon>Actinomycetota</taxon>
        <taxon>Acidimicrobiia</taxon>
        <taxon>Acidimicrobiales</taxon>
        <taxon>Acidimicrobiaceae</taxon>
        <taxon>Acidithrix</taxon>
    </lineage>
</organism>
<dbReference type="AlphaFoldDB" id="A0A0D8HIC7"/>
<name>A0A0D8HIC7_9ACTN</name>
<dbReference type="EMBL" id="JXYS01000031">
    <property type="protein sequence ID" value="KJF17683.1"/>
    <property type="molecule type" value="Genomic_DNA"/>
</dbReference>
<dbReference type="RefSeq" id="WP_052605132.1">
    <property type="nucleotide sequence ID" value="NZ_JXYS01000031.1"/>
</dbReference>
<proteinExistence type="predicted"/>
<dbReference type="InterPro" id="IPR012349">
    <property type="entry name" value="Split_barrel_FMN-bd"/>
</dbReference>
<dbReference type="STRING" id="1280514.AXFE_13910"/>
<dbReference type="PANTHER" id="PTHR35176:SF6">
    <property type="entry name" value="HEME OXYGENASE HI_0854-RELATED"/>
    <property type="match status" value="1"/>
</dbReference>
<dbReference type="Gene3D" id="2.30.110.10">
    <property type="entry name" value="Electron Transport, Fmn-binding Protein, Chain A"/>
    <property type="match status" value="1"/>
</dbReference>
<gene>
    <name evidence="3" type="ORF">AXFE_13910</name>
</gene>
<dbReference type="SUPFAM" id="SSF50475">
    <property type="entry name" value="FMN-binding split barrel"/>
    <property type="match status" value="1"/>
</dbReference>
<dbReference type="GO" id="GO:0016627">
    <property type="term" value="F:oxidoreductase activity, acting on the CH-CH group of donors"/>
    <property type="evidence" value="ECO:0007669"/>
    <property type="project" value="TreeGrafter"/>
</dbReference>
<evidence type="ECO:0000313" key="4">
    <source>
        <dbReference type="Proteomes" id="UP000032360"/>
    </source>
</evidence>
<keyword evidence="1" id="KW-0560">Oxidoreductase</keyword>
<protein>
    <submittedName>
        <fullName evidence="3">Pyridoxamine 5'-phosphate oxidase</fullName>
    </submittedName>
</protein>
<dbReference type="Pfam" id="PF01243">
    <property type="entry name" value="PNPOx_N"/>
    <property type="match status" value="1"/>
</dbReference>
<dbReference type="InterPro" id="IPR011576">
    <property type="entry name" value="Pyridox_Oxase_N"/>
</dbReference>
<keyword evidence="4" id="KW-1185">Reference proteome</keyword>
<evidence type="ECO:0000313" key="3">
    <source>
        <dbReference type="EMBL" id="KJF17683.1"/>
    </source>
</evidence>
<evidence type="ECO:0000256" key="1">
    <source>
        <dbReference type="ARBA" id="ARBA00023002"/>
    </source>
</evidence>
<dbReference type="OrthoDB" id="158738at2"/>
<dbReference type="PANTHER" id="PTHR35176">
    <property type="entry name" value="HEME OXYGENASE HI_0854-RELATED"/>
    <property type="match status" value="1"/>
</dbReference>
<feature type="domain" description="Pyridoxamine 5'-phosphate oxidase N-terminal" evidence="2">
    <location>
        <begin position="12"/>
        <end position="132"/>
    </location>
</feature>
<dbReference type="InterPro" id="IPR052019">
    <property type="entry name" value="F420H2_bilvrd_red/Heme_oxyg"/>
</dbReference>
<dbReference type="Proteomes" id="UP000032360">
    <property type="component" value="Unassembled WGS sequence"/>
</dbReference>
<sequence length="153" mass="16984">MATRRDLIKMTEDELAAFLHLPSSMSVATHSPSNAIHLVAMWYGFYGDDLAFWTYSKSQKVKNLERNSSITCLVESGNSYDQLRGVEIVGTCEIVRDLEVVRSIGNSVFSRYYPEADPAASLVFLSSAPKRVGVIIKATKMVSWDHSKLAGAY</sequence>